<gene>
    <name evidence="2" type="ORF">FYJ57_04280</name>
</gene>
<reference evidence="2 3" key="1">
    <citation type="submission" date="2019-08" db="EMBL/GenBank/DDBJ databases">
        <title>In-depth cultivation of the pig gut microbiome towards novel bacterial diversity and tailored functional studies.</title>
        <authorList>
            <person name="Wylensek D."/>
            <person name="Hitch T.C.A."/>
            <person name="Clavel T."/>
        </authorList>
    </citation>
    <scope>NUCLEOTIDE SEQUENCE [LARGE SCALE GENOMIC DNA]</scope>
    <source>
        <strain evidence="2 3">BSM-380-WT-5A</strain>
    </source>
</reference>
<dbReference type="InterPro" id="IPR023875">
    <property type="entry name" value="DNA_repair_put"/>
</dbReference>
<evidence type="ECO:0000259" key="1">
    <source>
        <dbReference type="Pfam" id="PF13566"/>
    </source>
</evidence>
<dbReference type="Pfam" id="PF13566">
    <property type="entry name" value="DUF4130"/>
    <property type="match status" value="1"/>
</dbReference>
<dbReference type="AlphaFoldDB" id="A0A7X2P1V4"/>
<dbReference type="RefSeq" id="WP_154431658.1">
    <property type="nucleotide sequence ID" value="NZ_JBQHQP010000004.1"/>
</dbReference>
<protein>
    <submittedName>
        <fullName evidence="2">DNA metabolism protein</fullName>
    </submittedName>
</protein>
<dbReference type="NCBIfam" id="TIGR03915">
    <property type="entry name" value="SAM_7_link_chp"/>
    <property type="match status" value="1"/>
</dbReference>
<feature type="domain" description="DUF4130" evidence="1">
    <location>
        <begin position="86"/>
        <end position="249"/>
    </location>
</feature>
<keyword evidence="3" id="KW-1185">Reference proteome</keyword>
<comment type="caution">
    <text evidence="2">The sequence shown here is derived from an EMBL/GenBank/DDBJ whole genome shotgun (WGS) entry which is preliminary data.</text>
</comment>
<sequence length="251" mass="30012">MYCFTCKEDFESMMTCIYRVWEAKKGSQNVRLEIEPVEQMDLLTEYVHVEVDPELAHKVVRSIRTKISAKAYYQVYLAAMSNDPGRLDDIYRFLRIGFAVGGKVTECLREESVMQIFELSRQVSNERHFFREILRFTRIDPGIYVAHMEPKGNVVALVAEHFADRMPSEDWMIIDDRRGLGVIHPKNEPFYVTKFREEEMERLCQTEQQEDLYTQMWKEFFYTIAVEKRKNPVCQRNMFPLRYRKHVTEFL</sequence>
<proteinExistence type="predicted"/>
<dbReference type="InterPro" id="IPR025404">
    <property type="entry name" value="DUF4130"/>
</dbReference>
<name>A0A7X2P1V4_9FIRM</name>
<dbReference type="Proteomes" id="UP000440513">
    <property type="component" value="Unassembled WGS sequence"/>
</dbReference>
<evidence type="ECO:0000313" key="2">
    <source>
        <dbReference type="EMBL" id="MST65968.1"/>
    </source>
</evidence>
<organism evidence="2 3">
    <name type="scientific">Oliverpabstia intestinalis</name>
    <dbReference type="NCBI Taxonomy" id="2606633"/>
    <lineage>
        <taxon>Bacteria</taxon>
        <taxon>Bacillati</taxon>
        <taxon>Bacillota</taxon>
        <taxon>Clostridia</taxon>
        <taxon>Lachnospirales</taxon>
        <taxon>Lachnospiraceae</taxon>
        <taxon>Oliverpabstia</taxon>
    </lineage>
</organism>
<evidence type="ECO:0000313" key="3">
    <source>
        <dbReference type="Proteomes" id="UP000440513"/>
    </source>
</evidence>
<dbReference type="EMBL" id="VUMS01000006">
    <property type="protein sequence ID" value="MST65968.1"/>
    <property type="molecule type" value="Genomic_DNA"/>
</dbReference>
<accession>A0A7X2P1V4</accession>